<feature type="domain" description="Chorismate-utilising enzyme C-terminal" evidence="6">
    <location>
        <begin position="155"/>
        <end position="404"/>
    </location>
</feature>
<evidence type="ECO:0000256" key="5">
    <source>
        <dbReference type="ARBA" id="ARBA00041564"/>
    </source>
</evidence>
<comment type="catalytic activity">
    <reaction evidence="1">
        <text>chorismate = isochorismate</text>
        <dbReference type="Rhea" id="RHEA:18985"/>
        <dbReference type="ChEBI" id="CHEBI:29748"/>
        <dbReference type="ChEBI" id="CHEBI:29780"/>
        <dbReference type="EC" id="5.4.4.2"/>
    </reaction>
</comment>
<evidence type="ECO:0000256" key="2">
    <source>
        <dbReference type="ARBA" id="ARBA00005297"/>
    </source>
</evidence>
<dbReference type="PANTHER" id="PTHR42839">
    <property type="entry name" value="ISOCHORISMATE SYNTHASE ENTC"/>
    <property type="match status" value="1"/>
</dbReference>
<dbReference type="InterPro" id="IPR004561">
    <property type="entry name" value="IsoChor_synthase"/>
</dbReference>
<evidence type="ECO:0000256" key="3">
    <source>
        <dbReference type="ARBA" id="ARBA00012824"/>
    </source>
</evidence>
<evidence type="ECO:0000256" key="4">
    <source>
        <dbReference type="ARBA" id="ARBA00023235"/>
    </source>
</evidence>
<reference evidence="8" key="1">
    <citation type="submission" date="2017-02" db="EMBL/GenBank/DDBJ databases">
        <authorList>
            <person name="Dridi B."/>
        </authorList>
    </citation>
    <scope>NUCLEOTIDE SEQUENCE [LARGE SCALE GENOMIC DNA]</scope>
    <source>
        <strain evidence="8">EB411</strain>
    </source>
</reference>
<organism evidence="7 8">
    <name type="scientific">Mycetocola reblochoni REB411</name>
    <dbReference type="NCBI Taxonomy" id="1255698"/>
    <lineage>
        <taxon>Bacteria</taxon>
        <taxon>Bacillati</taxon>
        <taxon>Actinomycetota</taxon>
        <taxon>Actinomycetes</taxon>
        <taxon>Micrococcales</taxon>
        <taxon>Microbacteriaceae</taxon>
        <taxon>Mycetocola</taxon>
    </lineage>
</organism>
<dbReference type="RefSeq" id="WP_245827256.1">
    <property type="nucleotide sequence ID" value="NZ_FUKR01000022.1"/>
</dbReference>
<gene>
    <name evidence="7" type="ORF">FM119_04270</name>
</gene>
<dbReference type="EC" id="5.4.4.2" evidence="3"/>
<evidence type="ECO:0000313" key="8">
    <source>
        <dbReference type="Proteomes" id="UP000196778"/>
    </source>
</evidence>
<dbReference type="Gene3D" id="3.60.120.10">
    <property type="entry name" value="Anthranilate synthase"/>
    <property type="match status" value="1"/>
</dbReference>
<protein>
    <recommendedName>
        <fullName evidence="3">isochorismate synthase</fullName>
        <ecNumber evidence="3">5.4.4.2</ecNumber>
    </recommendedName>
    <alternativeName>
        <fullName evidence="5">Isochorismate mutase</fullName>
    </alternativeName>
</protein>
<keyword evidence="4 7" id="KW-0413">Isomerase</keyword>
<dbReference type="Pfam" id="PF00425">
    <property type="entry name" value="Chorismate_bind"/>
    <property type="match status" value="1"/>
</dbReference>
<dbReference type="SUPFAM" id="SSF56322">
    <property type="entry name" value="ADC synthase"/>
    <property type="match status" value="1"/>
</dbReference>
<dbReference type="PANTHER" id="PTHR42839:SF2">
    <property type="entry name" value="ISOCHORISMATE SYNTHASE ENTC"/>
    <property type="match status" value="1"/>
</dbReference>
<name>A0A1R4IXS2_9MICO</name>
<evidence type="ECO:0000313" key="7">
    <source>
        <dbReference type="EMBL" id="SJN24499.1"/>
    </source>
</evidence>
<accession>A0A1R4IXS2</accession>
<sequence length="413" mass="42904">MSTSAPATLTVETLEHDGTRRLIPLLDARRPLLWQRRDRGLAGVGEVLRLEYSGPTRFADAARDWAAITAAADVTDEVGLPGTGLVAFGTFAFDDSSAERSVLIVPRLIVGTAEGRTWVTRIRLGDAADGSPELQPRAIGPEYRIGFLPGTPGPDGYRAAVAEGVRRIAEGGLDKVVLARQVHGRLPAGADLRRALGDLALSYPECWTFAVDGMLGASPETLVRVVDGRVSTRVLAGSAARGADADADRAAADGLRTSPKNTSEHDFAVRSALAALAPHGEELTTGEGVFALKLPNLWHLATDITGRIGDGSGSLDLLGALHPTAAVAGTPRADALATIHELEGFDRGRFAGPVGWVGAGGEGEWAIALRCAQLGADGAITASAGAGIVAASDPDAELAETRMKLRPIIEAFG</sequence>
<comment type="similarity">
    <text evidence="2">Belongs to the isochorismate synthase family.</text>
</comment>
<dbReference type="EMBL" id="FUKR01000022">
    <property type="protein sequence ID" value="SJN24499.1"/>
    <property type="molecule type" value="Genomic_DNA"/>
</dbReference>
<dbReference type="AlphaFoldDB" id="A0A1R4IXS2"/>
<evidence type="ECO:0000256" key="1">
    <source>
        <dbReference type="ARBA" id="ARBA00000799"/>
    </source>
</evidence>
<keyword evidence="8" id="KW-1185">Reference proteome</keyword>
<dbReference type="Proteomes" id="UP000196778">
    <property type="component" value="Unassembled WGS sequence"/>
</dbReference>
<evidence type="ECO:0000259" key="6">
    <source>
        <dbReference type="Pfam" id="PF00425"/>
    </source>
</evidence>
<dbReference type="InterPro" id="IPR015890">
    <property type="entry name" value="Chorismate_C"/>
</dbReference>
<dbReference type="NCBIfam" id="TIGR00543">
    <property type="entry name" value="isochor_syn"/>
    <property type="match status" value="1"/>
</dbReference>
<proteinExistence type="inferred from homology"/>
<dbReference type="InterPro" id="IPR005801">
    <property type="entry name" value="ADC_synthase"/>
</dbReference>
<dbReference type="GO" id="GO:0008909">
    <property type="term" value="F:isochorismate synthase activity"/>
    <property type="evidence" value="ECO:0007669"/>
    <property type="project" value="UniProtKB-EC"/>
</dbReference>